<evidence type="ECO:0000256" key="4">
    <source>
        <dbReference type="RuleBase" id="RU004005"/>
    </source>
</evidence>
<dbReference type="OrthoDB" id="10254664at2759"/>
<reference evidence="10" key="3">
    <citation type="journal article" date="2017" name="Cell Res.">
        <title>Cryo-EM structures of the 80S ribosomes from human parasites Trichomonas vaginalis and Toxoplasma gondii.</title>
        <authorList>
            <person name="Li Z."/>
            <person name="Guo Q."/>
            <person name="Zheng L."/>
            <person name="Ji Y."/>
            <person name="Xie Y.T."/>
            <person name="Lai D.H."/>
            <person name="Lun Z.R."/>
            <person name="Suo X."/>
            <person name="Gao N."/>
        </authorList>
    </citation>
    <scope>STRUCTURE BY ELECTRON MICROSCOPY (3.20 ANGSTROMS)</scope>
</reference>
<dbReference type="VEuPathDB" id="TrichDB:TVAG_083260"/>
<dbReference type="Proteomes" id="UP000001542">
    <property type="component" value="Unassembled WGS sequence"/>
</dbReference>
<dbReference type="PANTHER" id="PTHR11593:SF10">
    <property type="entry name" value="60S RIBOSOMAL PROTEIN L17"/>
    <property type="match status" value="1"/>
</dbReference>
<dbReference type="EMBL" id="DS113218">
    <property type="protein sequence ID" value="EAY18473.1"/>
    <property type="molecule type" value="Genomic_DNA"/>
</dbReference>
<dbReference type="PDB" id="5XY3">
    <property type="method" value="EM"/>
    <property type="resolution" value="3.20 A"/>
    <property type="chains" value="P=1-164"/>
</dbReference>
<dbReference type="STRING" id="5722.A2DM53"/>
<dbReference type="EMBL" id="DS113454">
    <property type="protein sequence ID" value="EAY05212.1"/>
    <property type="molecule type" value="Genomic_DNA"/>
</dbReference>
<dbReference type="KEGG" id="tva:5464051"/>
<dbReference type="VEuPathDB" id="TrichDB:TVAGG3_0984110"/>
<proteinExistence type="evidence at protein level"/>
<keyword evidence="9" id="KW-1185">Reference proteome</keyword>
<accession>A2DM53</accession>
<name>A2DM53_TRIV3</name>
<reference evidence="8" key="2">
    <citation type="journal article" date="2007" name="Science">
        <title>Draft genome sequence of the sexually transmitted pathogen Trichomonas vaginalis.</title>
        <authorList>
            <person name="Carlton J.M."/>
            <person name="Hirt R.P."/>
            <person name="Silva J.C."/>
            <person name="Delcher A.L."/>
            <person name="Schatz M."/>
            <person name="Zhao Q."/>
            <person name="Wortman J.R."/>
            <person name="Bidwell S.L."/>
            <person name="Alsmark U.C.M."/>
            <person name="Besteiro S."/>
            <person name="Sicheritz-Ponten T."/>
            <person name="Noel C.J."/>
            <person name="Dacks J.B."/>
            <person name="Foster P.G."/>
            <person name="Simillion C."/>
            <person name="Van de Peer Y."/>
            <person name="Miranda-Saavedra D."/>
            <person name="Barton G.J."/>
            <person name="Westrop G.D."/>
            <person name="Mueller S."/>
            <person name="Dessi D."/>
            <person name="Fiori P.L."/>
            <person name="Ren Q."/>
            <person name="Paulsen I."/>
            <person name="Zhang H."/>
            <person name="Bastida-Corcuera F.D."/>
            <person name="Simoes-Barbosa A."/>
            <person name="Brown M.T."/>
            <person name="Hayes R.D."/>
            <person name="Mukherjee M."/>
            <person name="Okumura C.Y."/>
            <person name="Schneider R."/>
            <person name="Smith A.J."/>
            <person name="Vanacova S."/>
            <person name="Villalvazo M."/>
            <person name="Haas B.J."/>
            <person name="Pertea M."/>
            <person name="Feldblyum T.V."/>
            <person name="Utterback T.R."/>
            <person name="Shu C.L."/>
            <person name="Osoegawa K."/>
            <person name="de Jong P.J."/>
            <person name="Hrdy I."/>
            <person name="Horvathova L."/>
            <person name="Zubacova Z."/>
            <person name="Dolezal P."/>
            <person name="Malik S.B."/>
            <person name="Logsdon J.M. Jr."/>
            <person name="Henze K."/>
            <person name="Gupta A."/>
            <person name="Wang C.C."/>
            <person name="Dunne R.L."/>
            <person name="Upcroft J.A."/>
            <person name="Upcroft P."/>
            <person name="White O."/>
            <person name="Salzberg S.L."/>
            <person name="Tang P."/>
            <person name="Chiu C.-H."/>
            <person name="Lee Y.-S."/>
            <person name="Embley T.M."/>
            <person name="Coombs G.H."/>
            <person name="Mottram J.C."/>
            <person name="Tachezy J."/>
            <person name="Fraser-Liggett C.M."/>
            <person name="Johnson P.J."/>
        </authorList>
    </citation>
    <scope>NUCLEOTIDE SEQUENCE [LARGE SCALE GENOMIC DNA]</scope>
    <source>
        <strain evidence="8">G3</strain>
    </source>
</reference>
<evidence type="ECO:0000313" key="6">
    <source>
        <dbReference type="EMBL" id="EAY05212.1"/>
    </source>
</evidence>
<dbReference type="Pfam" id="PF00237">
    <property type="entry name" value="Ribosomal_L22"/>
    <property type="match status" value="1"/>
</dbReference>
<dbReference type="RefSeq" id="XP_001312163.1">
    <property type="nucleotide sequence ID" value="XM_001312162.1"/>
</dbReference>
<dbReference type="GO" id="GO:0002181">
    <property type="term" value="P:cytoplasmic translation"/>
    <property type="evidence" value="ECO:0000318"/>
    <property type="project" value="GO_Central"/>
</dbReference>
<evidence type="ECO:0000313" key="8">
    <source>
        <dbReference type="EMBL" id="EAY18473.1"/>
    </source>
</evidence>
<evidence type="ECO:0000313" key="9">
    <source>
        <dbReference type="Proteomes" id="UP000001542"/>
    </source>
</evidence>
<dbReference type="OMA" id="RFKNTHE"/>
<dbReference type="VEuPathDB" id="TrichDB:TVAGG3_0072680"/>
<dbReference type="RefSeq" id="XP_001317435.1">
    <property type="nucleotide sequence ID" value="XM_001317400.1"/>
</dbReference>
<dbReference type="InterPro" id="IPR036394">
    <property type="entry name" value="Ribosomal_uL22_sf"/>
</dbReference>
<dbReference type="VEuPathDB" id="TrichDB:TVAGG3_0162270"/>
<evidence type="ECO:0000313" key="7">
    <source>
        <dbReference type="EMBL" id="EAY10360.1"/>
    </source>
</evidence>
<dbReference type="GO" id="GO:0003735">
    <property type="term" value="F:structural constituent of ribosome"/>
    <property type="evidence" value="ECO:0000318"/>
    <property type="project" value="GO_Central"/>
</dbReference>
<dbReference type="KEGG" id="tva:4763066"/>
<dbReference type="InterPro" id="IPR005721">
    <property type="entry name" value="Ribosomal_uL22_euk/arc"/>
</dbReference>
<evidence type="ECO:0000313" key="5">
    <source>
        <dbReference type="EMBL" id="EAX99233.1"/>
    </source>
</evidence>
<gene>
    <name evidence="8" type="ORF">TVAG_083260</name>
    <name evidence="7" type="ORF">TVAG_109440</name>
    <name evidence="5" type="ORF">TVAG_296170</name>
    <name evidence="6" type="ORF">TVAG_473910</name>
</gene>
<dbReference type="EMBL" id="DS113339">
    <property type="protein sequence ID" value="EAY10360.1"/>
    <property type="molecule type" value="Genomic_DNA"/>
</dbReference>
<dbReference type="EMDB" id="EMD-6784"/>
<evidence type="ECO:0000256" key="1">
    <source>
        <dbReference type="ARBA" id="ARBA00009451"/>
    </source>
</evidence>
<dbReference type="GO" id="GO:0022625">
    <property type="term" value="C:cytosolic large ribosomal subunit"/>
    <property type="evidence" value="ECO:0000318"/>
    <property type="project" value="GO_Central"/>
</dbReference>
<evidence type="ECO:0007829" key="10">
    <source>
        <dbReference type="PDB" id="5XY3"/>
    </source>
</evidence>
<evidence type="ECO:0000256" key="2">
    <source>
        <dbReference type="ARBA" id="ARBA00022980"/>
    </source>
</evidence>
<dbReference type="NCBIfam" id="TIGR01038">
    <property type="entry name" value="uL22_arch_euk"/>
    <property type="match status" value="1"/>
</dbReference>
<sequence length="164" mass="18496">MSTHYTFSNVEESKALKASTGLERVHFKPMMETGRVIKGMKAQDAIAYLEAVMRKERAVPFFRYKGGISHHAQGHEWGCPTSRWPVKCAELYIKLIKTALAGAPQKPGVNVDEVLVAHVQCNRATQYRWRRIHQAHGRVKSYASPPTNVQIVLAEKAAIKERSQ</sequence>
<dbReference type="EMBL" id="DS113644">
    <property type="protein sequence ID" value="EAX99233.1"/>
    <property type="molecule type" value="Genomic_DNA"/>
</dbReference>
<dbReference type="KEGG" id="tva:4757039"/>
<dbReference type="InterPro" id="IPR001063">
    <property type="entry name" value="Ribosomal_uL22"/>
</dbReference>
<dbReference type="eggNOG" id="KOG3353">
    <property type="taxonomic scope" value="Eukaryota"/>
</dbReference>
<dbReference type="FunCoup" id="A2DM53">
    <property type="interactions" value="545"/>
</dbReference>
<comment type="similarity">
    <text evidence="1 4">Belongs to the universal ribosomal protein uL22 family.</text>
</comment>
<dbReference type="KEGG" id="tva:4768294"/>
<dbReference type="PDBsum" id="5XY3"/>
<dbReference type="AlphaFoldDB" id="A2DM53"/>
<organism evidence="8 9">
    <name type="scientific">Trichomonas vaginalis (strain ATCC PRA-98 / G3)</name>
    <dbReference type="NCBI Taxonomy" id="412133"/>
    <lineage>
        <taxon>Eukaryota</taxon>
        <taxon>Metamonada</taxon>
        <taxon>Parabasalia</taxon>
        <taxon>Trichomonadida</taxon>
        <taxon>Trichomonadidae</taxon>
        <taxon>Trichomonas</taxon>
    </lineage>
</organism>
<reference evidence="8" key="1">
    <citation type="submission" date="2006-10" db="EMBL/GenBank/DDBJ databases">
        <authorList>
            <person name="Amadeo P."/>
            <person name="Zhao Q."/>
            <person name="Wortman J."/>
            <person name="Fraser-Liggett C."/>
            <person name="Carlton J."/>
        </authorList>
    </citation>
    <scope>NUCLEOTIDE SEQUENCE</scope>
    <source>
        <strain evidence="8">G3</strain>
    </source>
</reference>
<keyword evidence="3 4" id="KW-0687">Ribonucleoprotein</keyword>
<evidence type="ECO:0000256" key="3">
    <source>
        <dbReference type="ARBA" id="ARBA00023274"/>
    </source>
</evidence>
<dbReference type="RefSeq" id="XP_001322583.1">
    <property type="nucleotide sequence ID" value="XM_001322548.1"/>
</dbReference>
<dbReference type="Gene3D" id="3.90.470.10">
    <property type="entry name" value="Ribosomal protein L22/L17"/>
    <property type="match status" value="1"/>
</dbReference>
<dbReference type="VEuPathDB" id="TrichDB:TVAGG3_0924420"/>
<dbReference type="RefSeq" id="XP_001579459.1">
    <property type="nucleotide sequence ID" value="XM_001579409.1"/>
</dbReference>
<dbReference type="SMR" id="A2DM53"/>
<keyword evidence="2 4" id="KW-0689">Ribosomal protein</keyword>
<keyword evidence="10" id="KW-0002">3D-structure</keyword>
<dbReference type="SUPFAM" id="SSF54843">
    <property type="entry name" value="Ribosomal protein L22"/>
    <property type="match status" value="1"/>
</dbReference>
<dbReference type="PANTHER" id="PTHR11593">
    <property type="entry name" value="60S RIBOSOMAL PROTEIN L17"/>
    <property type="match status" value="1"/>
</dbReference>
<protein>
    <submittedName>
        <fullName evidence="8">Ribosomal protein L22, putative</fullName>
    </submittedName>
</protein>